<proteinExistence type="predicted"/>
<dbReference type="InterPro" id="IPR016181">
    <property type="entry name" value="Acyl_CoA_acyltransferase"/>
</dbReference>
<dbReference type="Proteomes" id="UP000283895">
    <property type="component" value="Unassembled WGS sequence"/>
</dbReference>
<evidence type="ECO:0008006" key="3">
    <source>
        <dbReference type="Google" id="ProtNLM"/>
    </source>
</evidence>
<dbReference type="STRING" id="356882.A0A423VZ32"/>
<dbReference type="OrthoDB" id="196847at2759"/>
<protein>
    <recommendedName>
        <fullName evidence="3">N-acetyltransferase domain-containing protein</fullName>
    </recommendedName>
</protein>
<accession>A0A423VZ32</accession>
<name>A0A423VZ32_9PEZI</name>
<comment type="caution">
    <text evidence="1">The sequence shown here is derived from an EMBL/GenBank/DDBJ whole genome shotgun (WGS) entry which is preliminary data.</text>
</comment>
<organism evidence="1 2">
    <name type="scientific">Cytospora schulzeri</name>
    <dbReference type="NCBI Taxonomy" id="448051"/>
    <lineage>
        <taxon>Eukaryota</taxon>
        <taxon>Fungi</taxon>
        <taxon>Dikarya</taxon>
        <taxon>Ascomycota</taxon>
        <taxon>Pezizomycotina</taxon>
        <taxon>Sordariomycetes</taxon>
        <taxon>Sordariomycetidae</taxon>
        <taxon>Diaporthales</taxon>
        <taxon>Cytosporaceae</taxon>
        <taxon>Cytospora</taxon>
    </lineage>
</organism>
<reference evidence="1 2" key="1">
    <citation type="submission" date="2015-09" db="EMBL/GenBank/DDBJ databases">
        <title>Host preference determinants of Valsa canker pathogens revealed by comparative genomics.</title>
        <authorList>
            <person name="Yin Z."/>
            <person name="Huang L."/>
        </authorList>
    </citation>
    <scope>NUCLEOTIDE SEQUENCE [LARGE SCALE GENOMIC DNA]</scope>
    <source>
        <strain evidence="1 2">03-1</strain>
    </source>
</reference>
<evidence type="ECO:0000313" key="2">
    <source>
        <dbReference type="Proteomes" id="UP000283895"/>
    </source>
</evidence>
<dbReference type="InterPro" id="IPR052523">
    <property type="entry name" value="Trichothecene_AcTrans"/>
</dbReference>
<dbReference type="EMBL" id="LKEA01000033">
    <property type="protein sequence ID" value="ROV96295.1"/>
    <property type="molecule type" value="Genomic_DNA"/>
</dbReference>
<evidence type="ECO:0000313" key="1">
    <source>
        <dbReference type="EMBL" id="ROV96295.1"/>
    </source>
</evidence>
<dbReference type="Gene3D" id="3.40.630.30">
    <property type="match status" value="1"/>
</dbReference>
<dbReference type="SUPFAM" id="SSF55729">
    <property type="entry name" value="Acyl-CoA N-acyltransferases (Nat)"/>
    <property type="match status" value="1"/>
</dbReference>
<gene>
    <name evidence="1" type="ORF">VMCG_07733</name>
</gene>
<dbReference type="AlphaFoldDB" id="A0A423VZ32"/>
<sequence>MEPTPNQRLRIRRASPADGSAIANIKSEAFGPGVMYKLMHPDGGSETARTNFAKKYFPSPEHTVDPSVEIIVMVAELLSGQERRDPEIVAFAKWRLVKEPLPKEKWDVDYKITDEEIGEGSNIAGVALLAWGTGLADMEGKTTWLEASPVGYALYKKFGFEDVDVQDLNVTEMWSSVQGQHEDWGATSAVTLAGDLPKGHFRTDALAGTVKDRL</sequence>
<keyword evidence="2" id="KW-1185">Reference proteome</keyword>
<dbReference type="PANTHER" id="PTHR42791">
    <property type="entry name" value="GNAT FAMILY ACETYLTRANSFERASE"/>
    <property type="match status" value="1"/>
</dbReference>
<dbReference type="PANTHER" id="PTHR42791:SF17">
    <property type="entry name" value="ACETYLTRANSFERASE, GNAT FAMILY FAMILY (AFU_ORTHOLOGUE AFUA_8G05690)"/>
    <property type="match status" value="1"/>
</dbReference>